<dbReference type="EMBL" id="KN824285">
    <property type="protein sequence ID" value="KIM30263.1"/>
    <property type="molecule type" value="Genomic_DNA"/>
</dbReference>
<keyword evidence="2" id="KW-1185">Reference proteome</keyword>
<name>A0A0C2WVT1_SERVB</name>
<evidence type="ECO:0000313" key="1">
    <source>
        <dbReference type="EMBL" id="KIM30263.1"/>
    </source>
</evidence>
<accession>A0A0C2WVT1</accession>
<dbReference type="Proteomes" id="UP000054097">
    <property type="component" value="Unassembled WGS sequence"/>
</dbReference>
<dbReference type="AlphaFoldDB" id="A0A0C2WVT1"/>
<evidence type="ECO:0000313" key="2">
    <source>
        <dbReference type="Proteomes" id="UP000054097"/>
    </source>
</evidence>
<protein>
    <submittedName>
        <fullName evidence="1">Uncharacterized protein</fullName>
    </submittedName>
</protein>
<reference evidence="1 2" key="1">
    <citation type="submission" date="2014-04" db="EMBL/GenBank/DDBJ databases">
        <authorList>
            <consortium name="DOE Joint Genome Institute"/>
            <person name="Kuo A."/>
            <person name="Zuccaro A."/>
            <person name="Kohler A."/>
            <person name="Nagy L.G."/>
            <person name="Floudas D."/>
            <person name="Copeland A."/>
            <person name="Barry K.W."/>
            <person name="Cichocki N."/>
            <person name="Veneault-Fourrey C."/>
            <person name="LaButti K."/>
            <person name="Lindquist E.A."/>
            <person name="Lipzen A."/>
            <person name="Lundell T."/>
            <person name="Morin E."/>
            <person name="Murat C."/>
            <person name="Sun H."/>
            <person name="Tunlid A."/>
            <person name="Henrissat B."/>
            <person name="Grigoriev I.V."/>
            <person name="Hibbett D.S."/>
            <person name="Martin F."/>
            <person name="Nordberg H.P."/>
            <person name="Cantor M.N."/>
            <person name="Hua S.X."/>
        </authorList>
    </citation>
    <scope>NUCLEOTIDE SEQUENCE [LARGE SCALE GENOMIC DNA]</scope>
    <source>
        <strain evidence="1 2">MAFF 305830</strain>
    </source>
</reference>
<dbReference type="HOGENOM" id="CLU_2198620_0_0_1"/>
<proteinExistence type="predicted"/>
<reference evidence="2" key="2">
    <citation type="submission" date="2015-01" db="EMBL/GenBank/DDBJ databases">
        <title>Evolutionary Origins and Diversification of the Mycorrhizal Mutualists.</title>
        <authorList>
            <consortium name="DOE Joint Genome Institute"/>
            <consortium name="Mycorrhizal Genomics Consortium"/>
            <person name="Kohler A."/>
            <person name="Kuo A."/>
            <person name="Nagy L.G."/>
            <person name="Floudas D."/>
            <person name="Copeland A."/>
            <person name="Barry K.W."/>
            <person name="Cichocki N."/>
            <person name="Veneault-Fourrey C."/>
            <person name="LaButti K."/>
            <person name="Lindquist E.A."/>
            <person name="Lipzen A."/>
            <person name="Lundell T."/>
            <person name="Morin E."/>
            <person name="Murat C."/>
            <person name="Riley R."/>
            <person name="Ohm R."/>
            <person name="Sun H."/>
            <person name="Tunlid A."/>
            <person name="Henrissat B."/>
            <person name="Grigoriev I.V."/>
            <person name="Hibbett D.S."/>
            <person name="Martin F."/>
        </authorList>
    </citation>
    <scope>NUCLEOTIDE SEQUENCE [LARGE SCALE GENOMIC DNA]</scope>
    <source>
        <strain evidence="2">MAFF 305830</strain>
    </source>
</reference>
<sequence>MDYSHAHTCAQGSSSVPPRRISQVSKLARFLQPRSLFKHHMIDSALPPVANSITSSSVDQSSSNERIIWDLSIYGSTFNALYPTLMDCGRKYLSRHLKSFLAKFGPNE</sequence>
<organism evidence="1 2">
    <name type="scientific">Serendipita vermifera MAFF 305830</name>
    <dbReference type="NCBI Taxonomy" id="933852"/>
    <lineage>
        <taxon>Eukaryota</taxon>
        <taxon>Fungi</taxon>
        <taxon>Dikarya</taxon>
        <taxon>Basidiomycota</taxon>
        <taxon>Agaricomycotina</taxon>
        <taxon>Agaricomycetes</taxon>
        <taxon>Sebacinales</taxon>
        <taxon>Serendipitaceae</taxon>
        <taxon>Serendipita</taxon>
    </lineage>
</organism>
<gene>
    <name evidence="1" type="ORF">M408DRAFT_296066</name>
</gene>